<gene>
    <name evidence="5" type="ORF">PDIGIT_LOCUS7024</name>
</gene>
<evidence type="ECO:0000256" key="2">
    <source>
        <dbReference type="SAM" id="SignalP"/>
    </source>
</evidence>
<evidence type="ECO:0000313" key="5">
    <source>
        <dbReference type="EMBL" id="CAI6333972.1"/>
    </source>
</evidence>
<dbReference type="InterPro" id="IPR051478">
    <property type="entry name" value="Beta-lactamase-like_AB/R"/>
</dbReference>
<dbReference type="Proteomes" id="UP001152607">
    <property type="component" value="Unassembled WGS sequence"/>
</dbReference>
<dbReference type="Pfam" id="PF26335">
    <property type="entry name" value="ARB_00930_C"/>
    <property type="match status" value="1"/>
</dbReference>
<accession>A0A9W4UFC9</accession>
<dbReference type="EMBL" id="CAOQHR010000004">
    <property type="protein sequence ID" value="CAI6333972.1"/>
    <property type="molecule type" value="Genomic_DNA"/>
</dbReference>
<feature type="domain" description="Beta-lactamase-like ARB-00930-like C-terminal" evidence="4">
    <location>
        <begin position="426"/>
        <end position="567"/>
    </location>
</feature>
<keyword evidence="6" id="KW-1185">Reference proteome</keyword>
<dbReference type="InterPro" id="IPR058664">
    <property type="entry name" value="ARB_00930-like_C"/>
</dbReference>
<name>A0A9W4UFC9_9PLEO</name>
<dbReference type="PANTHER" id="PTHR22935">
    <property type="entry name" value="PENICILLIN-BINDING PROTEIN"/>
    <property type="match status" value="1"/>
</dbReference>
<feature type="chain" id="PRO_5040890103" description="Beta-lactamase-related domain-containing protein" evidence="2">
    <location>
        <begin position="25"/>
        <end position="584"/>
    </location>
</feature>
<evidence type="ECO:0000313" key="6">
    <source>
        <dbReference type="Proteomes" id="UP001152607"/>
    </source>
</evidence>
<dbReference type="Gene3D" id="3.40.710.10">
    <property type="entry name" value="DD-peptidase/beta-lactamase superfamily"/>
    <property type="match status" value="1"/>
</dbReference>
<feature type="domain" description="Beta-lactamase-related" evidence="3">
    <location>
        <begin position="91"/>
        <end position="401"/>
    </location>
</feature>
<evidence type="ECO:0000259" key="3">
    <source>
        <dbReference type="Pfam" id="PF00144"/>
    </source>
</evidence>
<sequence>MVKIAQNKLLSVITQFILLVPVSTTCFDSSIAHPLPDYDPSHPILRDAFAHIAALLEITTEDPKYDSSSFSIEITSSKETLWSHHHTARKRNATRPDIPQVNGDALYRIASITKTFTVLAILQQHESGNLSLDDTVDKYLPGLSQKQNGTIPWTGITLRSLASQLSGIPREFGQSDLINADANSLWKPEDLGLPPVSREGLLQCHEYSPNFKTPCTGDDLLRTVKNLDPIFQPNQQSTYSNLAFEMLGLVIEKVTNQTYDTYIQDAILTPLGMSKSTLSLPPDSAGVIPLGFHYWDVDEGVRKPTSGIYTSSSDLSIFLRYVLTHYNDITPSLNWMNAVSSSLNLNTFYGMPWEIFQTERILSESQRNVRFVTKGGGLPGYITQIILMPEYDLGITLLLAGPLSSLTELIEIVTVHATQAAELYAITELRQFYAGKFVSSDPTLNSSITLVADHRGLFIESFISNSTDVLYQLQHAHLVESGTPRFQLVPTLQYQDADAKRGSKWRFIPISDRPFEGPGIWDDFCVADVDKLMYAGRVLNEAIMWRAEDGASFNDIELPAYRVKLTRIIAQSESPNEEEEIMEL</sequence>
<keyword evidence="2" id="KW-0732">Signal</keyword>
<dbReference type="SUPFAM" id="SSF56601">
    <property type="entry name" value="beta-lactamase/transpeptidase-like"/>
    <property type="match status" value="1"/>
</dbReference>
<feature type="signal peptide" evidence="2">
    <location>
        <begin position="1"/>
        <end position="24"/>
    </location>
</feature>
<dbReference type="Pfam" id="PF00144">
    <property type="entry name" value="Beta-lactamase"/>
    <property type="match status" value="1"/>
</dbReference>
<dbReference type="InterPro" id="IPR012338">
    <property type="entry name" value="Beta-lactam/transpept-like"/>
</dbReference>
<evidence type="ECO:0008006" key="7">
    <source>
        <dbReference type="Google" id="ProtNLM"/>
    </source>
</evidence>
<organism evidence="5 6">
    <name type="scientific">Periconia digitata</name>
    <dbReference type="NCBI Taxonomy" id="1303443"/>
    <lineage>
        <taxon>Eukaryota</taxon>
        <taxon>Fungi</taxon>
        <taxon>Dikarya</taxon>
        <taxon>Ascomycota</taxon>
        <taxon>Pezizomycotina</taxon>
        <taxon>Dothideomycetes</taxon>
        <taxon>Pleosporomycetidae</taxon>
        <taxon>Pleosporales</taxon>
        <taxon>Massarineae</taxon>
        <taxon>Periconiaceae</taxon>
        <taxon>Periconia</taxon>
    </lineage>
</organism>
<protein>
    <recommendedName>
        <fullName evidence="7">Beta-lactamase-related domain-containing protein</fullName>
    </recommendedName>
</protein>
<dbReference type="AlphaFoldDB" id="A0A9W4UFC9"/>
<dbReference type="InterPro" id="IPR001466">
    <property type="entry name" value="Beta-lactam-related"/>
</dbReference>
<dbReference type="PANTHER" id="PTHR22935:SF95">
    <property type="entry name" value="BETA-LACTAMASE-LIKE 1-RELATED"/>
    <property type="match status" value="1"/>
</dbReference>
<comment type="similarity">
    <text evidence="1">Belongs to the beta-lactamase family.</text>
</comment>
<proteinExistence type="inferred from homology"/>
<comment type="caution">
    <text evidence="5">The sequence shown here is derived from an EMBL/GenBank/DDBJ whole genome shotgun (WGS) entry which is preliminary data.</text>
</comment>
<reference evidence="5" key="1">
    <citation type="submission" date="2023-01" db="EMBL/GenBank/DDBJ databases">
        <authorList>
            <person name="Van Ghelder C."/>
            <person name="Rancurel C."/>
        </authorList>
    </citation>
    <scope>NUCLEOTIDE SEQUENCE</scope>
    <source>
        <strain evidence="5">CNCM I-4278</strain>
    </source>
</reference>
<evidence type="ECO:0000256" key="1">
    <source>
        <dbReference type="ARBA" id="ARBA00038473"/>
    </source>
</evidence>
<dbReference type="OrthoDB" id="5946976at2759"/>
<evidence type="ECO:0000259" key="4">
    <source>
        <dbReference type="Pfam" id="PF26335"/>
    </source>
</evidence>